<keyword evidence="3" id="KW-0238">DNA-binding</keyword>
<dbReference type="EMBL" id="CP000733">
    <property type="protein sequence ID" value="ABS77077.1"/>
    <property type="molecule type" value="Genomic_DNA"/>
</dbReference>
<dbReference type="SUPFAM" id="SSF53850">
    <property type="entry name" value="Periplasmic binding protein-like II"/>
    <property type="match status" value="1"/>
</dbReference>
<organism evidence="6 7">
    <name type="scientific">Coxiella burnetii (strain Dugway 5J108-111)</name>
    <dbReference type="NCBI Taxonomy" id="434922"/>
    <lineage>
        <taxon>Bacteria</taxon>
        <taxon>Pseudomonadati</taxon>
        <taxon>Pseudomonadota</taxon>
        <taxon>Gammaproteobacteria</taxon>
        <taxon>Legionellales</taxon>
        <taxon>Coxiellaceae</taxon>
        <taxon>Coxiella</taxon>
    </lineage>
</organism>
<evidence type="ECO:0000313" key="6">
    <source>
        <dbReference type="EMBL" id="ABS77077.1"/>
    </source>
</evidence>
<dbReference type="CDD" id="cd08422">
    <property type="entry name" value="PBP2_CrgA_like"/>
    <property type="match status" value="1"/>
</dbReference>
<dbReference type="GO" id="GO:0043565">
    <property type="term" value="F:sequence-specific DNA binding"/>
    <property type="evidence" value="ECO:0007669"/>
    <property type="project" value="TreeGrafter"/>
</dbReference>
<protein>
    <submittedName>
        <fullName evidence="6">Transcriptional regulator, LysR family</fullName>
    </submittedName>
</protein>
<dbReference type="InterPro" id="IPR000847">
    <property type="entry name" value="LysR_HTH_N"/>
</dbReference>
<dbReference type="HOGENOM" id="CLU_039613_16_2_6"/>
<dbReference type="Pfam" id="PF00126">
    <property type="entry name" value="HTH_1"/>
    <property type="match status" value="1"/>
</dbReference>
<evidence type="ECO:0000256" key="1">
    <source>
        <dbReference type="ARBA" id="ARBA00009437"/>
    </source>
</evidence>
<feature type="domain" description="HTH lysR-type" evidence="5">
    <location>
        <begin position="1"/>
        <end position="59"/>
    </location>
</feature>
<dbReference type="SUPFAM" id="SSF46785">
    <property type="entry name" value="Winged helix' DNA-binding domain"/>
    <property type="match status" value="1"/>
</dbReference>
<gene>
    <name evidence="6" type="ordered locus">CBUD_0813</name>
</gene>
<dbReference type="InterPro" id="IPR058163">
    <property type="entry name" value="LysR-type_TF_proteobact-type"/>
</dbReference>
<sequence length="292" mass="32996">MSKLNQMEIFYFVATWKSFSRAALELGVSKGYVSTQITALEKDLMVKLLHRTTRHLTLTEEGNLFLESCAKIVHEKKLAISLLKESQAEPSGHLKVTAPPSMCNTFLTELLPKFQKKYPKISLTIDPSSTVKNLLQHGIDLALRITTTPDENYIARMITTFRFVVCATSNYLKQRTIPKTPDDLSQHNCLIYSADPIQNRWPFQIKNSTKIVTVKGSLVSSNSLIIKKALLANQGIARLPQYILTKEIEEGKLEVLFSENMKIEMPVYAIYASAVKLPPKIKCFIAFLKQNT</sequence>
<name>A9KDY0_COXBN</name>
<dbReference type="KEGG" id="cbd:CBUD_0813"/>
<dbReference type="PROSITE" id="PS50931">
    <property type="entry name" value="HTH_LYSR"/>
    <property type="match status" value="1"/>
</dbReference>
<proteinExistence type="inferred from homology"/>
<evidence type="ECO:0000256" key="2">
    <source>
        <dbReference type="ARBA" id="ARBA00023015"/>
    </source>
</evidence>
<dbReference type="PANTHER" id="PTHR30537">
    <property type="entry name" value="HTH-TYPE TRANSCRIPTIONAL REGULATOR"/>
    <property type="match status" value="1"/>
</dbReference>
<dbReference type="PANTHER" id="PTHR30537:SF35">
    <property type="entry name" value="TRANSCRIPTIONAL REGULATORY PROTEIN"/>
    <property type="match status" value="1"/>
</dbReference>
<dbReference type="Pfam" id="PF03466">
    <property type="entry name" value="LysR_substrate"/>
    <property type="match status" value="1"/>
</dbReference>
<dbReference type="Gene3D" id="3.40.190.290">
    <property type="match status" value="1"/>
</dbReference>
<dbReference type="InterPro" id="IPR036388">
    <property type="entry name" value="WH-like_DNA-bd_sf"/>
</dbReference>
<dbReference type="InterPro" id="IPR005119">
    <property type="entry name" value="LysR_subst-bd"/>
</dbReference>
<reference evidence="6 7" key="1">
    <citation type="journal article" date="2009" name="Infect. Immun.">
        <title>Comparative genomics reveal extensive transposon-mediated genomic plasticity and diversity among potential effector proteins within the genus Coxiella.</title>
        <authorList>
            <person name="Beare P.A."/>
            <person name="Unsworth N."/>
            <person name="Andoh M."/>
            <person name="Voth D.E."/>
            <person name="Omsland A."/>
            <person name="Gilk S.D."/>
            <person name="Williams K.P."/>
            <person name="Sobral B.W."/>
            <person name="Kupko J.J.III."/>
            <person name="Porcella S.F."/>
            <person name="Samuel J.E."/>
            <person name="Heinzen R.A."/>
        </authorList>
    </citation>
    <scope>NUCLEOTIDE SEQUENCE [LARGE SCALE GENOMIC DNA]</scope>
    <source>
        <strain evidence="6 7">Dugway 5J108-111</strain>
    </source>
</reference>
<dbReference type="InterPro" id="IPR036390">
    <property type="entry name" value="WH_DNA-bd_sf"/>
</dbReference>
<dbReference type="FunFam" id="1.10.10.10:FF:000001">
    <property type="entry name" value="LysR family transcriptional regulator"/>
    <property type="match status" value="1"/>
</dbReference>
<dbReference type="Gene3D" id="1.10.10.10">
    <property type="entry name" value="Winged helix-like DNA-binding domain superfamily/Winged helix DNA-binding domain"/>
    <property type="match status" value="1"/>
</dbReference>
<accession>A9KDY0</accession>
<dbReference type="Proteomes" id="UP000008555">
    <property type="component" value="Chromosome"/>
</dbReference>
<evidence type="ECO:0000256" key="3">
    <source>
        <dbReference type="ARBA" id="ARBA00023125"/>
    </source>
</evidence>
<dbReference type="GO" id="GO:0006351">
    <property type="term" value="P:DNA-templated transcription"/>
    <property type="evidence" value="ECO:0007669"/>
    <property type="project" value="TreeGrafter"/>
</dbReference>
<keyword evidence="4" id="KW-0804">Transcription</keyword>
<evidence type="ECO:0000259" key="5">
    <source>
        <dbReference type="PROSITE" id="PS50931"/>
    </source>
</evidence>
<evidence type="ECO:0000256" key="4">
    <source>
        <dbReference type="ARBA" id="ARBA00023163"/>
    </source>
</evidence>
<dbReference type="GO" id="GO:0003700">
    <property type="term" value="F:DNA-binding transcription factor activity"/>
    <property type="evidence" value="ECO:0007669"/>
    <property type="project" value="InterPro"/>
</dbReference>
<comment type="similarity">
    <text evidence="1">Belongs to the LysR transcriptional regulatory family.</text>
</comment>
<evidence type="ECO:0000313" key="7">
    <source>
        <dbReference type="Proteomes" id="UP000008555"/>
    </source>
</evidence>
<dbReference type="AlphaFoldDB" id="A9KDY0"/>
<keyword evidence="2" id="KW-0805">Transcription regulation</keyword>